<sequence length="292" mass="34130">MSSLLKPEILNTVEGLELLARIIVEEYLSGANNSNRVGVGQEFSQYRSYQAGDDLRLLDWKMYARSERFYIKQSEIETHITVKFFLDASASMLHEENKIKKIEFARVLIATLAYLANKQGDKIGLYAVNDKSPMQLTPGLSAQYFHRFLYQLLNVKIEGVWPQYLEKGDMVSEHKEMIIFISDMYEHQDELQRFITGLKTNRNEVLVFHLVSQNELDLSYKGVTVFEDLETGKKVQINTVQAKKKYQKRMMKKIDSIRENMLENQIAYELFNTSEPLGERIFEFLQRRKSLL</sequence>
<accession>A0ABT8KRR2</accession>
<comment type="caution">
    <text evidence="2">The sequence shown here is derived from an EMBL/GenBank/DDBJ whole genome shotgun (WGS) entry which is preliminary data.</text>
</comment>
<dbReference type="PANTHER" id="PTHR33608:SF7">
    <property type="entry name" value="DUF58 DOMAIN-CONTAINING PROTEIN"/>
    <property type="match status" value="1"/>
</dbReference>
<dbReference type="InterPro" id="IPR002881">
    <property type="entry name" value="DUF58"/>
</dbReference>
<feature type="domain" description="DUF58" evidence="1">
    <location>
        <begin position="45"/>
        <end position="251"/>
    </location>
</feature>
<protein>
    <submittedName>
        <fullName evidence="2">DUF58 domain-containing protein</fullName>
    </submittedName>
</protein>
<evidence type="ECO:0000313" key="2">
    <source>
        <dbReference type="EMBL" id="MDN5202323.1"/>
    </source>
</evidence>
<dbReference type="SUPFAM" id="SSF53300">
    <property type="entry name" value="vWA-like"/>
    <property type="match status" value="1"/>
</dbReference>
<dbReference type="EMBL" id="JAUJEA010000004">
    <property type="protein sequence ID" value="MDN5202323.1"/>
    <property type="molecule type" value="Genomic_DNA"/>
</dbReference>
<name>A0ABT8KRR2_9BACT</name>
<keyword evidence="3" id="KW-1185">Reference proteome</keyword>
<dbReference type="PANTHER" id="PTHR33608">
    <property type="entry name" value="BLL2464 PROTEIN"/>
    <property type="match status" value="1"/>
</dbReference>
<reference evidence="2" key="1">
    <citation type="submission" date="2023-06" db="EMBL/GenBank/DDBJ databases">
        <title>Genomic of Parafulvivirga corallium.</title>
        <authorList>
            <person name="Wang G."/>
        </authorList>
    </citation>
    <scope>NUCLEOTIDE SEQUENCE</scope>
    <source>
        <strain evidence="2">BMA10</strain>
    </source>
</reference>
<dbReference type="Pfam" id="PF01882">
    <property type="entry name" value="DUF58"/>
    <property type="match status" value="1"/>
</dbReference>
<organism evidence="2 3">
    <name type="scientific">Splendidivirga corallicola</name>
    <dbReference type="NCBI Taxonomy" id="3051826"/>
    <lineage>
        <taxon>Bacteria</taxon>
        <taxon>Pseudomonadati</taxon>
        <taxon>Bacteroidota</taxon>
        <taxon>Cytophagia</taxon>
        <taxon>Cytophagales</taxon>
        <taxon>Splendidivirgaceae</taxon>
        <taxon>Splendidivirga</taxon>
    </lineage>
</organism>
<dbReference type="InterPro" id="IPR036465">
    <property type="entry name" value="vWFA_dom_sf"/>
</dbReference>
<gene>
    <name evidence="2" type="ORF">QQ008_13135</name>
</gene>
<evidence type="ECO:0000313" key="3">
    <source>
        <dbReference type="Proteomes" id="UP001172082"/>
    </source>
</evidence>
<proteinExistence type="predicted"/>
<dbReference type="Proteomes" id="UP001172082">
    <property type="component" value="Unassembled WGS sequence"/>
</dbReference>
<evidence type="ECO:0000259" key="1">
    <source>
        <dbReference type="Pfam" id="PF01882"/>
    </source>
</evidence>
<dbReference type="RefSeq" id="WP_346752348.1">
    <property type="nucleotide sequence ID" value="NZ_JAUJEA010000004.1"/>
</dbReference>